<dbReference type="PANTHER" id="PTHR30328">
    <property type="entry name" value="TRANSCRIPTIONAL REPRESSOR"/>
    <property type="match status" value="1"/>
</dbReference>
<keyword evidence="5" id="KW-1185">Reference proteome</keyword>
<comment type="caution">
    <text evidence="4">The sequence shown here is derived from an EMBL/GenBank/DDBJ whole genome shotgun (WGS) entry which is preliminary data.</text>
</comment>
<dbReference type="GO" id="GO:0003677">
    <property type="term" value="F:DNA binding"/>
    <property type="evidence" value="ECO:0007669"/>
    <property type="project" value="UniProtKB-UniRule"/>
</dbReference>
<dbReference type="InterPro" id="IPR050109">
    <property type="entry name" value="HTH-type_TetR-like_transc_reg"/>
</dbReference>
<dbReference type="PRINTS" id="PR00455">
    <property type="entry name" value="HTHTETR"/>
</dbReference>
<evidence type="ECO:0000313" key="5">
    <source>
        <dbReference type="Proteomes" id="UP000247591"/>
    </source>
</evidence>
<protein>
    <submittedName>
        <fullName evidence="4">TetR family transcriptional regulator</fullName>
    </submittedName>
</protein>
<dbReference type="InterPro" id="IPR009057">
    <property type="entry name" value="Homeodomain-like_sf"/>
</dbReference>
<proteinExistence type="predicted"/>
<dbReference type="InterPro" id="IPR041467">
    <property type="entry name" value="Sco4008_C"/>
</dbReference>
<evidence type="ECO:0000256" key="1">
    <source>
        <dbReference type="ARBA" id="ARBA00023125"/>
    </source>
</evidence>
<accession>A0A318RT44</accession>
<evidence type="ECO:0000313" key="4">
    <source>
        <dbReference type="EMBL" id="PYE19178.1"/>
    </source>
</evidence>
<evidence type="ECO:0000256" key="2">
    <source>
        <dbReference type="PROSITE-ProRule" id="PRU00335"/>
    </source>
</evidence>
<reference evidence="4 5" key="1">
    <citation type="submission" date="2018-06" db="EMBL/GenBank/DDBJ databases">
        <title>Genomic Encyclopedia of Type Strains, Phase IV (KMG-IV): sequencing the most valuable type-strain genomes for metagenomic binning, comparative biology and taxonomic classification.</title>
        <authorList>
            <person name="Goeker M."/>
        </authorList>
    </citation>
    <scope>NUCLEOTIDE SEQUENCE [LARGE SCALE GENOMIC DNA]</scope>
    <source>
        <strain evidence="4 5">DSM 45521</strain>
    </source>
</reference>
<gene>
    <name evidence="4" type="ORF">DFR67_10389</name>
</gene>
<dbReference type="Proteomes" id="UP000247591">
    <property type="component" value="Unassembled WGS sequence"/>
</dbReference>
<dbReference type="GO" id="GO:0006355">
    <property type="term" value="P:regulation of DNA-templated transcription"/>
    <property type="evidence" value="ECO:0007669"/>
    <property type="project" value="UniProtKB-ARBA"/>
</dbReference>
<dbReference type="EMBL" id="QJSP01000003">
    <property type="protein sequence ID" value="PYE19178.1"/>
    <property type="molecule type" value="Genomic_DNA"/>
</dbReference>
<name>A0A318RT44_WILLI</name>
<dbReference type="Gene3D" id="1.10.357.10">
    <property type="entry name" value="Tetracycline Repressor, domain 2"/>
    <property type="match status" value="1"/>
</dbReference>
<dbReference type="SUPFAM" id="SSF48498">
    <property type="entry name" value="Tetracyclin repressor-like, C-terminal domain"/>
    <property type="match status" value="1"/>
</dbReference>
<evidence type="ECO:0000259" key="3">
    <source>
        <dbReference type="PROSITE" id="PS50977"/>
    </source>
</evidence>
<organism evidence="4 5">
    <name type="scientific">Williamsia limnetica</name>
    <dbReference type="NCBI Taxonomy" id="882452"/>
    <lineage>
        <taxon>Bacteria</taxon>
        <taxon>Bacillati</taxon>
        <taxon>Actinomycetota</taxon>
        <taxon>Actinomycetes</taxon>
        <taxon>Mycobacteriales</taxon>
        <taxon>Nocardiaceae</taxon>
        <taxon>Williamsia</taxon>
    </lineage>
</organism>
<keyword evidence="1 2" id="KW-0238">DNA-binding</keyword>
<feature type="DNA-binding region" description="H-T-H motif" evidence="2">
    <location>
        <begin position="30"/>
        <end position="49"/>
    </location>
</feature>
<dbReference type="RefSeq" id="WP_110468422.1">
    <property type="nucleotide sequence ID" value="NZ_QJSP01000003.1"/>
</dbReference>
<feature type="domain" description="HTH tetR-type" evidence="3">
    <location>
        <begin position="7"/>
        <end position="67"/>
    </location>
</feature>
<dbReference type="SUPFAM" id="SSF46689">
    <property type="entry name" value="Homeodomain-like"/>
    <property type="match status" value="1"/>
</dbReference>
<dbReference type="Pfam" id="PF00440">
    <property type="entry name" value="TetR_N"/>
    <property type="match status" value="1"/>
</dbReference>
<dbReference type="PANTHER" id="PTHR30328:SF54">
    <property type="entry name" value="HTH-TYPE TRANSCRIPTIONAL REPRESSOR SCO4008"/>
    <property type="match status" value="1"/>
</dbReference>
<dbReference type="InterPro" id="IPR036271">
    <property type="entry name" value="Tet_transcr_reg_TetR-rel_C_sf"/>
</dbReference>
<dbReference type="PROSITE" id="PS50977">
    <property type="entry name" value="HTH_TETR_2"/>
    <property type="match status" value="1"/>
</dbReference>
<dbReference type="AlphaFoldDB" id="A0A318RT44"/>
<dbReference type="OrthoDB" id="4726108at2"/>
<dbReference type="InterPro" id="IPR001647">
    <property type="entry name" value="HTH_TetR"/>
</dbReference>
<sequence>MSVKDVSATKQRIIDAARTEFADHGLAGARIDRIATTARASKERLYAYYGDKESLFHAILDEDFGRFLDSVPFDSDDLPGYAVAVFDDLRRTPHIQRLMLWGQLQGQSARAQRLANANPRWDVRLEAIRRAQSAQIIGPTWDPTDVLTVIFGIVSSWVITPGSDGNIDIAPEELERRREIVRDAVRAIFQG</sequence>
<dbReference type="Pfam" id="PF17926">
    <property type="entry name" value="TetR_C_21"/>
    <property type="match status" value="1"/>
</dbReference>